<proteinExistence type="predicted"/>
<feature type="signal peptide" evidence="1">
    <location>
        <begin position="1"/>
        <end position="21"/>
    </location>
</feature>
<dbReference type="Proteomes" id="UP001286313">
    <property type="component" value="Unassembled WGS sequence"/>
</dbReference>
<protein>
    <submittedName>
        <fullName evidence="2">Uncharacterized protein</fullName>
    </submittedName>
</protein>
<evidence type="ECO:0000313" key="3">
    <source>
        <dbReference type="Proteomes" id="UP001286313"/>
    </source>
</evidence>
<feature type="non-terminal residue" evidence="2">
    <location>
        <position position="1"/>
    </location>
</feature>
<evidence type="ECO:0000256" key="1">
    <source>
        <dbReference type="SAM" id="SignalP"/>
    </source>
</evidence>
<dbReference type="EMBL" id="JAWQEG010001950">
    <property type="protein sequence ID" value="KAK3875562.1"/>
    <property type="molecule type" value="Genomic_DNA"/>
</dbReference>
<dbReference type="AlphaFoldDB" id="A0AAE1FJU5"/>
<comment type="caution">
    <text evidence="2">The sequence shown here is derived from an EMBL/GenBank/DDBJ whole genome shotgun (WGS) entry which is preliminary data.</text>
</comment>
<feature type="chain" id="PRO_5041949615" evidence="1">
    <location>
        <begin position="22"/>
        <end position="146"/>
    </location>
</feature>
<evidence type="ECO:0000313" key="2">
    <source>
        <dbReference type="EMBL" id="KAK3875562.1"/>
    </source>
</evidence>
<organism evidence="2 3">
    <name type="scientific">Petrolisthes cinctipes</name>
    <name type="common">Flat porcelain crab</name>
    <dbReference type="NCBI Taxonomy" id="88211"/>
    <lineage>
        <taxon>Eukaryota</taxon>
        <taxon>Metazoa</taxon>
        <taxon>Ecdysozoa</taxon>
        <taxon>Arthropoda</taxon>
        <taxon>Crustacea</taxon>
        <taxon>Multicrustacea</taxon>
        <taxon>Malacostraca</taxon>
        <taxon>Eumalacostraca</taxon>
        <taxon>Eucarida</taxon>
        <taxon>Decapoda</taxon>
        <taxon>Pleocyemata</taxon>
        <taxon>Anomura</taxon>
        <taxon>Galatheoidea</taxon>
        <taxon>Porcellanidae</taxon>
        <taxon>Petrolisthes</taxon>
    </lineage>
</organism>
<name>A0AAE1FJU5_PETCI</name>
<keyword evidence="1" id="KW-0732">Signal</keyword>
<keyword evidence="3" id="KW-1185">Reference proteome</keyword>
<reference evidence="2" key="1">
    <citation type="submission" date="2023-10" db="EMBL/GenBank/DDBJ databases">
        <title>Genome assemblies of two species of porcelain crab, Petrolisthes cinctipes and Petrolisthes manimaculis (Anomura: Porcellanidae).</title>
        <authorList>
            <person name="Angst P."/>
        </authorList>
    </citation>
    <scope>NUCLEOTIDE SEQUENCE</scope>
    <source>
        <strain evidence="2">PB745_01</strain>
        <tissue evidence="2">Gill</tissue>
    </source>
</reference>
<gene>
    <name evidence="2" type="ORF">Pcinc_019554</name>
</gene>
<accession>A0AAE1FJU5</accession>
<sequence length="146" mass="15963">TSFSSYSVVLVLLLLPRKSKKALVRSEKGRKGIKKRFESGTVLAASAACTKTPTTPPTATPTSAATMSSHGLRGLVQVMSGMCWNEHKVGKNDYRTQEKFNQWQGIHISECSLNYEGSSGAMEETAAKQIWQRSTAKNPLVMEIAQ</sequence>